<dbReference type="EMBL" id="LAZR01070408">
    <property type="protein sequence ID" value="KKK41318.1"/>
    <property type="molecule type" value="Genomic_DNA"/>
</dbReference>
<feature type="non-terminal residue" evidence="1">
    <location>
        <position position="175"/>
    </location>
</feature>
<comment type="caution">
    <text evidence="1">The sequence shown here is derived from an EMBL/GenBank/DDBJ whole genome shotgun (WGS) entry which is preliminary data.</text>
</comment>
<gene>
    <name evidence="1" type="ORF">LCGC14_2735510</name>
</gene>
<protein>
    <recommendedName>
        <fullName evidence="2">DUF4276 family protein</fullName>
    </recommendedName>
</protein>
<reference evidence="1" key="1">
    <citation type="journal article" date="2015" name="Nature">
        <title>Complex archaea that bridge the gap between prokaryotes and eukaryotes.</title>
        <authorList>
            <person name="Spang A."/>
            <person name="Saw J.H."/>
            <person name="Jorgensen S.L."/>
            <person name="Zaremba-Niedzwiedzka K."/>
            <person name="Martijn J."/>
            <person name="Lind A.E."/>
            <person name="van Eijk R."/>
            <person name="Schleper C."/>
            <person name="Guy L."/>
            <person name="Ettema T.J."/>
        </authorList>
    </citation>
    <scope>NUCLEOTIDE SEQUENCE</scope>
</reference>
<evidence type="ECO:0008006" key="2">
    <source>
        <dbReference type="Google" id="ProtNLM"/>
    </source>
</evidence>
<accession>A0A0F8V9P9</accession>
<name>A0A0F8V9P9_9ZZZZ</name>
<proteinExistence type="predicted"/>
<evidence type="ECO:0000313" key="1">
    <source>
        <dbReference type="EMBL" id="KKK41318.1"/>
    </source>
</evidence>
<organism evidence="1">
    <name type="scientific">marine sediment metagenome</name>
    <dbReference type="NCBI Taxonomy" id="412755"/>
    <lineage>
        <taxon>unclassified sequences</taxon>
        <taxon>metagenomes</taxon>
        <taxon>ecological metagenomes</taxon>
    </lineage>
</organism>
<sequence>MPICKRIGIFLEGDDDKRFFEKILKPFFSNFYPDYIFNIIRYRANKSDEIIKNYIKSFRDDEWKFFFLRDFDRGPCYSEIFNKTIECFEQLEEDEIFIVCKSIEGWYLAGVNDIFLRERGVNEHFEDTEKISKFGLKRLFPRGTTMTTIMINMLKDYDINIAIEKNQSLRRTINK</sequence>
<dbReference type="AlphaFoldDB" id="A0A0F8V9P9"/>